<dbReference type="Gene3D" id="1.25.40.10">
    <property type="entry name" value="Tetratricopeptide repeat domain"/>
    <property type="match status" value="1"/>
</dbReference>
<dbReference type="RefSeq" id="WP_153512890.1">
    <property type="nucleotide sequence ID" value="NZ_CP045652.1"/>
</dbReference>
<organism evidence="1 2">
    <name type="scientific">Sphingobacterium zhuxiongii</name>
    <dbReference type="NCBI Taxonomy" id="2662364"/>
    <lineage>
        <taxon>Bacteria</taxon>
        <taxon>Pseudomonadati</taxon>
        <taxon>Bacteroidota</taxon>
        <taxon>Sphingobacteriia</taxon>
        <taxon>Sphingobacteriales</taxon>
        <taxon>Sphingobacteriaceae</taxon>
        <taxon>Sphingobacterium</taxon>
    </lineage>
</organism>
<evidence type="ECO:0008006" key="3">
    <source>
        <dbReference type="Google" id="ProtNLM"/>
    </source>
</evidence>
<accession>A0A5Q0QFH2</accession>
<protein>
    <recommendedName>
        <fullName evidence="3">Tetratricopeptide repeat protein</fullName>
    </recommendedName>
</protein>
<sequence length="205" mass="22907">MKTLLITLFSLFSIICYGQGNYEKAMSDALQSWKEGKSTDAMSKFERIAQAEKDNWIPRYYQAMVASTSSFQTQDVKEKTKLIDAALQLIPTQSEALNAEWYVLKAITLTAQLVIDPMTTAMTLSPQIIEAYESALELEPNNPRALSGLAEFQIQSKKYMGGSTEKECKDLEKAVSLYAAEKHETAFYPSWGKESAESALANCKK</sequence>
<evidence type="ECO:0000313" key="1">
    <source>
        <dbReference type="EMBL" id="QGA28064.1"/>
    </source>
</evidence>
<gene>
    <name evidence="1" type="ORF">GFH32_17785</name>
</gene>
<dbReference type="Proteomes" id="UP000326921">
    <property type="component" value="Chromosome"/>
</dbReference>
<keyword evidence="2" id="KW-1185">Reference proteome</keyword>
<dbReference type="SUPFAM" id="SSF48452">
    <property type="entry name" value="TPR-like"/>
    <property type="match status" value="1"/>
</dbReference>
<proteinExistence type="predicted"/>
<dbReference type="AlphaFoldDB" id="A0A5Q0QFH2"/>
<dbReference type="KEGG" id="sphe:GFH32_17785"/>
<reference evidence="1 2" key="1">
    <citation type="submission" date="2019-10" db="EMBL/GenBank/DDBJ databases">
        <authorList>
            <person name="Dong K."/>
        </authorList>
    </citation>
    <scope>NUCLEOTIDE SEQUENCE [LARGE SCALE GENOMIC DNA]</scope>
    <source>
        <strain evidence="2">dk4302</strain>
    </source>
</reference>
<dbReference type="EMBL" id="CP045652">
    <property type="protein sequence ID" value="QGA28064.1"/>
    <property type="molecule type" value="Genomic_DNA"/>
</dbReference>
<name>A0A5Q0QFH2_9SPHI</name>
<evidence type="ECO:0000313" key="2">
    <source>
        <dbReference type="Proteomes" id="UP000326921"/>
    </source>
</evidence>
<dbReference type="InterPro" id="IPR011990">
    <property type="entry name" value="TPR-like_helical_dom_sf"/>
</dbReference>